<dbReference type="Pfam" id="PF13306">
    <property type="entry name" value="LRR_5"/>
    <property type="match status" value="1"/>
</dbReference>
<gene>
    <name evidence="1" type="ORF">BSYN_11240</name>
</gene>
<dbReference type="InterPro" id="IPR032675">
    <property type="entry name" value="LRR_dom_sf"/>
</dbReference>
<proteinExistence type="predicted"/>
<dbReference type="EMBL" id="AP028055">
    <property type="protein sequence ID" value="BEG98859.1"/>
    <property type="molecule type" value="Genomic_DNA"/>
</dbReference>
<keyword evidence="2" id="KW-1185">Reference proteome</keyword>
<dbReference type="Proteomes" id="UP001496674">
    <property type="component" value="Chromosome"/>
</dbReference>
<name>A0ABN6Z9Q8_9BACE</name>
<organism evidence="1 2">
    <name type="scientific">Bacteroides sedimenti</name>
    <dbReference type="NCBI Taxonomy" id="2136147"/>
    <lineage>
        <taxon>Bacteria</taxon>
        <taxon>Pseudomonadati</taxon>
        <taxon>Bacteroidota</taxon>
        <taxon>Bacteroidia</taxon>
        <taxon>Bacteroidales</taxon>
        <taxon>Bacteroidaceae</taxon>
        <taxon>Bacteroides</taxon>
    </lineage>
</organism>
<reference evidence="1 2" key="1">
    <citation type="submission" date="2023-04" db="EMBL/GenBank/DDBJ databases">
        <title>Draft genome sequence of acteroides sedimenti strain YN3PY1.</title>
        <authorList>
            <person name="Yoshida N."/>
        </authorList>
    </citation>
    <scope>NUCLEOTIDE SEQUENCE [LARGE SCALE GENOMIC DNA]</scope>
    <source>
        <strain evidence="1 2">YN3PY1</strain>
    </source>
</reference>
<dbReference type="InterPro" id="IPR026906">
    <property type="entry name" value="LRR_5"/>
</dbReference>
<accession>A0ABN6Z9Q8</accession>
<sequence>MSVNLPQKLQVIGERAFSGCIHLSGELLIPRTVTAIKEGAFIDCDMLSKVIVQGDKLSVLGKDLFRETSKQKIEFRK</sequence>
<evidence type="ECO:0008006" key="3">
    <source>
        <dbReference type="Google" id="ProtNLM"/>
    </source>
</evidence>
<protein>
    <recommendedName>
        <fullName evidence="3">Leucine-rich repeat domain-containing protein</fullName>
    </recommendedName>
</protein>
<evidence type="ECO:0000313" key="2">
    <source>
        <dbReference type="Proteomes" id="UP001496674"/>
    </source>
</evidence>
<evidence type="ECO:0000313" key="1">
    <source>
        <dbReference type="EMBL" id="BEG98859.1"/>
    </source>
</evidence>
<dbReference type="Gene3D" id="3.80.10.10">
    <property type="entry name" value="Ribonuclease Inhibitor"/>
    <property type="match status" value="1"/>
</dbReference>